<evidence type="ECO:0000256" key="6">
    <source>
        <dbReference type="ARBA" id="ARBA00022833"/>
    </source>
</evidence>
<dbReference type="Proteomes" id="UP000054164">
    <property type="component" value="Unassembled WGS sequence"/>
</dbReference>
<dbReference type="SMART" id="SM00532">
    <property type="entry name" value="LIGANc"/>
    <property type="match status" value="1"/>
</dbReference>
<dbReference type="InterPro" id="IPR033136">
    <property type="entry name" value="DNA_ligase_CS"/>
</dbReference>
<keyword evidence="7 12" id="KW-0460">Magnesium</keyword>
<dbReference type="EC" id="6.5.1.2" evidence="12"/>
<dbReference type="InterPro" id="IPR013839">
    <property type="entry name" value="DNAligase_adenylation"/>
</dbReference>
<dbReference type="InterPro" id="IPR003583">
    <property type="entry name" value="Hlx-hairpin-Hlx_DNA-bd_motif"/>
</dbReference>
<comment type="cofactor">
    <cofactor evidence="12">
        <name>Mg(2+)</name>
        <dbReference type="ChEBI" id="CHEBI:18420"/>
    </cofactor>
    <cofactor evidence="12">
        <name>Mn(2+)</name>
        <dbReference type="ChEBI" id="CHEBI:29035"/>
    </cofactor>
</comment>
<dbReference type="Pfam" id="PF00533">
    <property type="entry name" value="BRCT"/>
    <property type="match status" value="1"/>
</dbReference>
<dbReference type="GO" id="GO:0003911">
    <property type="term" value="F:DNA ligase (NAD+) activity"/>
    <property type="evidence" value="ECO:0007669"/>
    <property type="project" value="UniProtKB-UniRule"/>
</dbReference>
<dbReference type="InterPro" id="IPR036420">
    <property type="entry name" value="BRCT_dom_sf"/>
</dbReference>
<evidence type="ECO:0000256" key="12">
    <source>
        <dbReference type="HAMAP-Rule" id="MF_01588"/>
    </source>
</evidence>
<dbReference type="CDD" id="cd00114">
    <property type="entry name" value="LIGANc"/>
    <property type="match status" value="1"/>
</dbReference>
<keyword evidence="6 12" id="KW-0862">Zinc</keyword>
<feature type="binding site" evidence="12">
    <location>
        <position position="404"/>
    </location>
    <ligand>
        <name>Zn(2+)</name>
        <dbReference type="ChEBI" id="CHEBI:29105"/>
    </ligand>
</feature>
<dbReference type="NCBIfam" id="NF005932">
    <property type="entry name" value="PRK07956.1"/>
    <property type="match status" value="1"/>
</dbReference>
<dbReference type="EMBL" id="BA000058">
    <property type="protein sequence ID" value="BAO04996.1"/>
    <property type="molecule type" value="Genomic_DNA"/>
</dbReference>
<evidence type="ECO:0000256" key="5">
    <source>
        <dbReference type="ARBA" id="ARBA00022763"/>
    </source>
</evidence>
<protein>
    <recommendedName>
        <fullName evidence="12">DNA ligase</fullName>
        <ecNumber evidence="12">6.5.1.2</ecNumber>
    </recommendedName>
    <alternativeName>
        <fullName evidence="12">Polydeoxyribonucleotide synthase [NAD(+)]</fullName>
    </alternativeName>
</protein>
<reference evidence="14" key="1">
    <citation type="submission" date="2013-10" db="EMBL/GenBank/DDBJ databases">
        <title>Draft genome sequence of Clostridium botulinum type B strain Osaka05.</title>
        <authorList>
            <person name="Sakaguchi Y."/>
            <person name="Hosomi K."/>
            <person name="Uchiyama J."/>
            <person name="Ogura Y."/>
            <person name="Sakaguchi M."/>
            <person name="Kohda T."/>
            <person name="Mukamoto M."/>
            <person name="Misawa N."/>
            <person name="Matsuzaki S."/>
            <person name="Hayashi T."/>
            <person name="Kozaki S."/>
        </authorList>
    </citation>
    <scope>NUCLEOTIDE SEQUENCE</scope>
    <source>
        <strain evidence="14">Osaka05</strain>
    </source>
</reference>
<dbReference type="PROSITE" id="PS01056">
    <property type="entry name" value="DNA_LIGASE_N2"/>
    <property type="match status" value="1"/>
</dbReference>
<keyword evidence="2 12" id="KW-0436">Ligase</keyword>
<evidence type="ECO:0000256" key="11">
    <source>
        <dbReference type="ARBA" id="ARBA00034005"/>
    </source>
</evidence>
<feature type="binding site" evidence="12">
    <location>
        <position position="306"/>
    </location>
    <ligand>
        <name>NAD(+)</name>
        <dbReference type="ChEBI" id="CHEBI:57540"/>
    </ligand>
</feature>
<feature type="binding site" evidence="12">
    <location>
        <position position="137"/>
    </location>
    <ligand>
        <name>NAD(+)</name>
        <dbReference type="ChEBI" id="CHEBI:57540"/>
    </ligand>
</feature>
<feature type="binding site" evidence="12">
    <location>
        <begin position="81"/>
        <end position="82"/>
    </location>
    <ligand>
        <name>NAD(+)</name>
        <dbReference type="ChEBI" id="CHEBI:57540"/>
    </ligand>
</feature>
<dbReference type="CDD" id="cd17748">
    <property type="entry name" value="BRCT_DNA_ligase_like"/>
    <property type="match status" value="1"/>
</dbReference>
<comment type="similarity">
    <text evidence="12">Belongs to the NAD-dependent DNA ligase family. LigA subfamily.</text>
</comment>
<dbReference type="RefSeq" id="WP_030032093.1">
    <property type="nucleotide sequence ID" value="NZ_BA000058.1"/>
</dbReference>
<comment type="caution">
    <text evidence="12">Lacks conserved residue(s) required for the propagation of feature annotation.</text>
</comment>
<evidence type="ECO:0000256" key="3">
    <source>
        <dbReference type="ARBA" id="ARBA00022705"/>
    </source>
</evidence>
<evidence type="ECO:0000256" key="9">
    <source>
        <dbReference type="ARBA" id="ARBA00023204"/>
    </source>
</evidence>
<keyword evidence="3 12" id="KW-0235">DNA replication</keyword>
<feature type="domain" description="BRCT" evidence="13">
    <location>
        <begin position="584"/>
        <end position="662"/>
    </location>
</feature>
<feature type="binding site" evidence="12">
    <location>
        <position position="401"/>
    </location>
    <ligand>
        <name>Zn(2+)</name>
        <dbReference type="ChEBI" id="CHEBI:29105"/>
    </ligand>
</feature>
<dbReference type="Pfam" id="PF01653">
    <property type="entry name" value="DNA_ligase_aden"/>
    <property type="match status" value="1"/>
</dbReference>
<organism evidence="14">
    <name type="scientific">Clostridium botulinum B str. Osaka05</name>
    <dbReference type="NCBI Taxonomy" id="1407017"/>
    <lineage>
        <taxon>Bacteria</taxon>
        <taxon>Bacillati</taxon>
        <taxon>Bacillota</taxon>
        <taxon>Clostridia</taxon>
        <taxon>Eubacteriales</taxon>
        <taxon>Clostridiaceae</taxon>
        <taxon>Clostridium</taxon>
    </lineage>
</organism>
<dbReference type="SMART" id="SM00278">
    <property type="entry name" value="HhH1"/>
    <property type="match status" value="3"/>
</dbReference>
<dbReference type="HOGENOM" id="CLU_007764_2_1_9"/>
<feature type="binding site" evidence="12">
    <location>
        <position position="417"/>
    </location>
    <ligand>
        <name>Zn(2+)</name>
        <dbReference type="ChEBI" id="CHEBI:29105"/>
    </ligand>
</feature>
<dbReference type="Gene3D" id="3.40.50.10190">
    <property type="entry name" value="BRCT domain"/>
    <property type="match status" value="1"/>
</dbReference>
<feature type="binding site" evidence="12">
    <location>
        <position position="171"/>
    </location>
    <ligand>
        <name>NAD(+)</name>
        <dbReference type="ChEBI" id="CHEBI:57540"/>
    </ligand>
</feature>
<dbReference type="InterPro" id="IPR001679">
    <property type="entry name" value="DNA_ligase"/>
</dbReference>
<dbReference type="NCBIfam" id="TIGR00575">
    <property type="entry name" value="dnlj"/>
    <property type="match status" value="1"/>
</dbReference>
<dbReference type="InterPro" id="IPR010994">
    <property type="entry name" value="RuvA_2-like"/>
</dbReference>
<feature type="active site" description="N6-AMP-lysine intermediate" evidence="12">
    <location>
        <position position="117"/>
    </location>
</feature>
<dbReference type="Gene3D" id="3.30.470.30">
    <property type="entry name" value="DNA ligase/mRNA capping enzyme"/>
    <property type="match status" value="1"/>
</dbReference>
<sequence>MKNNLKLNIENLVAELNRYAYEYYVLDNSSISDKEYDLKYDELVLLEKETGIILKNSPTQRIGDIVLGGFSKVQHKNKLWSLDKSQSKEELKKFYDNVIKFCIQNNLPKPKFVVSKKFDGLSLKVEYEEELLGASSRGDGEIGENLTEQSKTIVNLPHKINYDNLIHVHGEALMTKRAFKEYNKTSQIPLKNLRNGAAGALRNLDIKETAKRKLSVFFYNINYIENKTFNTYSQQLEFIKKCGLPIAKYRICETFDDIMNEINQIEKQRPNLEFDIDGAVIAVDDIKTREMLGYTIKFPKHSMAYKFEAKETTTTLLGVEWNVGRSGRVTPTALLEPIELGGVTVKRATLNNMDDIVKKGIKVNSKVFARKSNDVIPEITGVVEDSLNNKNIYDIKPPILCPDCGSELIKEGAYYICQNMLGCQSQIIKLITHYCQRQAMNISGLSIKTIEQFIESGIITNIVDLYELDSKKSEIIQLNKFGIKKYNNLIKSIEKSKKTKLSNFIFGLGIPEVGIKASKDICEHFNNDLNCILKASEGDFTKIDGIGDVTTENILKWLRNENNIVLINKLLKYVEFEEENIYKIREGVFLGLKIYGTGSFENYKKPELKQIVENNGGIFANGYLKTLDLLVVGNKKGSSKVDKALKDGIKVITENEFIELIK</sequence>
<dbReference type="FunFam" id="1.10.150.20:FF:000007">
    <property type="entry name" value="DNA ligase"/>
    <property type="match status" value="1"/>
</dbReference>
<dbReference type="AlphaFoldDB" id="A0A060N3C4"/>
<dbReference type="PIRSF" id="PIRSF001604">
    <property type="entry name" value="LigA"/>
    <property type="match status" value="1"/>
</dbReference>
<keyword evidence="9 12" id="KW-0234">DNA repair</keyword>
<accession>A0A060N3C4</accession>
<dbReference type="SUPFAM" id="SSF52113">
    <property type="entry name" value="BRCT domain"/>
    <property type="match status" value="1"/>
</dbReference>
<evidence type="ECO:0000256" key="2">
    <source>
        <dbReference type="ARBA" id="ARBA00022598"/>
    </source>
</evidence>
<proteinExistence type="inferred from homology"/>
<dbReference type="GO" id="GO:0003677">
    <property type="term" value="F:DNA binding"/>
    <property type="evidence" value="ECO:0007669"/>
    <property type="project" value="InterPro"/>
</dbReference>
<keyword evidence="4 12" id="KW-0479">Metal-binding</keyword>
<dbReference type="GO" id="GO:0006281">
    <property type="term" value="P:DNA repair"/>
    <property type="evidence" value="ECO:0007669"/>
    <property type="project" value="UniProtKB-KW"/>
</dbReference>
<dbReference type="SUPFAM" id="SSF50249">
    <property type="entry name" value="Nucleic acid-binding proteins"/>
    <property type="match status" value="1"/>
</dbReference>
<dbReference type="InterPro" id="IPR041663">
    <property type="entry name" value="DisA/LigA_HHH"/>
</dbReference>
<feature type="binding site" evidence="12">
    <location>
        <position position="423"/>
    </location>
    <ligand>
        <name>Zn(2+)</name>
        <dbReference type="ChEBI" id="CHEBI:29105"/>
    </ligand>
</feature>
<evidence type="ECO:0000256" key="1">
    <source>
        <dbReference type="ARBA" id="ARBA00004067"/>
    </source>
</evidence>
<dbReference type="Gene3D" id="2.40.50.140">
    <property type="entry name" value="Nucleic acid-binding proteins"/>
    <property type="match status" value="1"/>
</dbReference>
<dbReference type="InterPro" id="IPR004150">
    <property type="entry name" value="NAD_DNA_ligase_OB"/>
</dbReference>
<comment type="catalytic activity">
    <reaction evidence="11 12">
        <text>NAD(+) + (deoxyribonucleotide)n-3'-hydroxyl + 5'-phospho-(deoxyribonucleotide)m = (deoxyribonucleotide)n+m + AMP + beta-nicotinamide D-nucleotide.</text>
        <dbReference type="EC" id="6.5.1.2"/>
    </reaction>
</comment>
<dbReference type="SMART" id="SM00292">
    <property type="entry name" value="BRCT"/>
    <property type="match status" value="1"/>
</dbReference>
<keyword evidence="10 12" id="KW-0464">Manganese</keyword>
<dbReference type="Pfam" id="PF03120">
    <property type="entry name" value="OB_DNA_ligase"/>
    <property type="match status" value="1"/>
</dbReference>
<keyword evidence="5 12" id="KW-0227">DNA damage</keyword>
<evidence type="ECO:0000256" key="4">
    <source>
        <dbReference type="ARBA" id="ARBA00022723"/>
    </source>
</evidence>
<dbReference type="InterPro" id="IPR013840">
    <property type="entry name" value="DNAligase_N"/>
</dbReference>
<gene>
    <name evidence="12" type="primary">ligA</name>
    <name evidence="14" type="ORF">CBO05P1_277</name>
</gene>
<dbReference type="HAMAP" id="MF_01588">
    <property type="entry name" value="DNA_ligase_A"/>
    <property type="match status" value="1"/>
</dbReference>
<dbReference type="SUPFAM" id="SSF56091">
    <property type="entry name" value="DNA ligase/mRNA capping enzyme, catalytic domain"/>
    <property type="match status" value="1"/>
</dbReference>
<dbReference type="GO" id="GO:0006260">
    <property type="term" value="P:DNA replication"/>
    <property type="evidence" value="ECO:0007669"/>
    <property type="project" value="UniProtKB-KW"/>
</dbReference>
<dbReference type="GO" id="GO:0046872">
    <property type="term" value="F:metal ion binding"/>
    <property type="evidence" value="ECO:0007669"/>
    <property type="project" value="UniProtKB-KW"/>
</dbReference>
<evidence type="ECO:0000256" key="10">
    <source>
        <dbReference type="ARBA" id="ARBA00023211"/>
    </source>
</evidence>
<comment type="function">
    <text evidence="1 12">DNA ligase that catalyzes the formation of phosphodiester linkages between 5'-phosphoryl and 3'-hydroxyl groups in double-stranded DNA using NAD as a coenzyme and as the energy source for the reaction. It is essential for DNA replication and repair of damaged DNA.</text>
</comment>
<evidence type="ECO:0000259" key="13">
    <source>
        <dbReference type="PROSITE" id="PS50172"/>
    </source>
</evidence>
<dbReference type="Pfam" id="PF12826">
    <property type="entry name" value="HHH_2"/>
    <property type="match status" value="1"/>
</dbReference>
<dbReference type="Gene3D" id="1.10.287.610">
    <property type="entry name" value="Helix hairpin bin"/>
    <property type="match status" value="1"/>
</dbReference>
<evidence type="ECO:0000256" key="7">
    <source>
        <dbReference type="ARBA" id="ARBA00022842"/>
    </source>
</evidence>
<evidence type="ECO:0000256" key="8">
    <source>
        <dbReference type="ARBA" id="ARBA00023027"/>
    </source>
</evidence>
<dbReference type="PROSITE" id="PS50172">
    <property type="entry name" value="BRCT"/>
    <property type="match status" value="1"/>
</dbReference>
<keyword evidence="8 12" id="KW-0520">NAD</keyword>
<name>A0A060N3C4_CLOBO</name>
<feature type="binding site" evidence="12">
    <location>
        <begin position="33"/>
        <end position="37"/>
    </location>
    <ligand>
        <name>NAD(+)</name>
        <dbReference type="ChEBI" id="CHEBI:57540"/>
    </ligand>
</feature>
<dbReference type="InterPro" id="IPR001357">
    <property type="entry name" value="BRCT_dom"/>
</dbReference>
<evidence type="ECO:0000313" key="14">
    <source>
        <dbReference type="EMBL" id="BAO04996.1"/>
    </source>
</evidence>
<dbReference type="SUPFAM" id="SSF47781">
    <property type="entry name" value="RuvA domain 2-like"/>
    <property type="match status" value="1"/>
</dbReference>
<dbReference type="Gene3D" id="1.10.150.20">
    <property type="entry name" value="5' to 3' exonuclease, C-terminal subdomain"/>
    <property type="match status" value="2"/>
</dbReference>
<dbReference type="InterPro" id="IPR012340">
    <property type="entry name" value="NA-bd_OB-fold"/>
</dbReference>